<gene>
    <name evidence="3" type="ORF">SAMN05421761_101196</name>
</gene>
<dbReference type="GO" id="GO:0030246">
    <property type="term" value="F:carbohydrate binding"/>
    <property type="evidence" value="ECO:0007669"/>
    <property type="project" value="InterPro"/>
</dbReference>
<proteinExistence type="predicted"/>
<name>A0A1N7JQP9_9BACT</name>
<keyword evidence="1" id="KW-0732">Signal</keyword>
<evidence type="ECO:0000313" key="3">
    <source>
        <dbReference type="EMBL" id="SIS51556.1"/>
    </source>
</evidence>
<dbReference type="InterPro" id="IPR025491">
    <property type="entry name" value="DUF4382"/>
</dbReference>
<dbReference type="SUPFAM" id="SSF49452">
    <property type="entry name" value="Starch-binding domain-like"/>
    <property type="match status" value="1"/>
</dbReference>
<feature type="signal peptide" evidence="1">
    <location>
        <begin position="1"/>
        <end position="20"/>
    </location>
</feature>
<evidence type="ECO:0000313" key="4">
    <source>
        <dbReference type="Proteomes" id="UP000186026"/>
    </source>
</evidence>
<dbReference type="EMBL" id="FTOP01000001">
    <property type="protein sequence ID" value="SIS51556.1"/>
    <property type="molecule type" value="Genomic_DNA"/>
</dbReference>
<keyword evidence="4" id="KW-1185">Reference proteome</keyword>
<sequence>MKTKLKTLNAVLLAVLAVFAFSCRMEDDSANISEGMAKVNVFLVDAPADYDAVWVEVLAVEILPKGENENNGSAWINLANEASDDNMINLLELTGGNSAHLGEIEVPAGEISQIRLILGDNNYLVQGDRQIDLKTPSAQQSGLKLKVDKPLQAGIAYDIVIDFDAGRSIVRAGNSGQYILKPVLRVVAEESATIEGAVLPLEAGPVNVAAIIGEDTVSTFTSDNGSFMIRGLRAGNYSLFVVPNEEYQELLVEDVETTLGQVTNVGTIELELVPEDDGDGNGDD</sequence>
<reference evidence="4" key="1">
    <citation type="submission" date="2017-01" db="EMBL/GenBank/DDBJ databases">
        <authorList>
            <person name="Varghese N."/>
            <person name="Submissions S."/>
        </authorList>
    </citation>
    <scope>NUCLEOTIDE SEQUENCE [LARGE SCALE GENOMIC DNA]</scope>
    <source>
        <strain evidence="4">DSM 46698</strain>
    </source>
</reference>
<dbReference type="OrthoDB" id="2111471at2"/>
<evidence type="ECO:0000256" key="1">
    <source>
        <dbReference type="SAM" id="SignalP"/>
    </source>
</evidence>
<feature type="domain" description="DUF4382" evidence="2">
    <location>
        <begin position="37"/>
        <end position="182"/>
    </location>
</feature>
<dbReference type="STRING" id="529505.SAMN05421761_101196"/>
<feature type="chain" id="PRO_5012230299" description="DUF4382 domain-containing protein" evidence="1">
    <location>
        <begin position="21"/>
        <end position="284"/>
    </location>
</feature>
<dbReference type="Proteomes" id="UP000186026">
    <property type="component" value="Unassembled WGS sequence"/>
</dbReference>
<dbReference type="RefSeq" id="WP_076497644.1">
    <property type="nucleotide sequence ID" value="NZ_FTOP01000001.1"/>
</dbReference>
<evidence type="ECO:0000259" key="2">
    <source>
        <dbReference type="Pfam" id="PF14321"/>
    </source>
</evidence>
<dbReference type="InterPro" id="IPR013784">
    <property type="entry name" value="Carb-bd-like_fold"/>
</dbReference>
<dbReference type="Pfam" id="PF14321">
    <property type="entry name" value="DUF4382"/>
    <property type="match status" value="1"/>
</dbReference>
<dbReference type="AlphaFoldDB" id="A0A1N7JQP9"/>
<organism evidence="3 4">
    <name type="scientific">Belliella pelovolcani</name>
    <dbReference type="NCBI Taxonomy" id="529505"/>
    <lineage>
        <taxon>Bacteria</taxon>
        <taxon>Pseudomonadati</taxon>
        <taxon>Bacteroidota</taxon>
        <taxon>Cytophagia</taxon>
        <taxon>Cytophagales</taxon>
        <taxon>Cyclobacteriaceae</taxon>
        <taxon>Belliella</taxon>
    </lineage>
</organism>
<accession>A0A1N7JQP9</accession>
<dbReference type="PROSITE" id="PS51257">
    <property type="entry name" value="PROKAR_LIPOPROTEIN"/>
    <property type="match status" value="1"/>
</dbReference>
<protein>
    <recommendedName>
        <fullName evidence="2">DUF4382 domain-containing protein</fullName>
    </recommendedName>
</protein>